<gene>
    <name evidence="5" type="ORF">ARALYDRAFT_345960</name>
</gene>
<dbReference type="GO" id="GO:0016973">
    <property type="term" value="P:poly(A)+ mRNA export from nucleus"/>
    <property type="evidence" value="ECO:0007669"/>
    <property type="project" value="TreeGrafter"/>
</dbReference>
<dbReference type="Proteomes" id="UP000008694">
    <property type="component" value="Unassembled WGS sequence"/>
</dbReference>
<dbReference type="InterPro" id="IPR007231">
    <property type="entry name" value="Nucleoporin_int_Nup93/Nic96"/>
</dbReference>
<keyword evidence="6" id="KW-1185">Reference proteome</keyword>
<dbReference type="eggNOG" id="KOG2168">
    <property type="taxonomic scope" value="Eukaryota"/>
</dbReference>
<evidence type="ECO:0000256" key="3">
    <source>
        <dbReference type="ARBA" id="ARBA00023242"/>
    </source>
</evidence>
<keyword evidence="4" id="KW-0472">Membrane</keyword>
<protein>
    <recommendedName>
        <fullName evidence="4">Nuclear pore protein</fullName>
    </recommendedName>
</protein>
<comment type="subcellular location">
    <subcellularLocation>
        <location evidence="1">Nucleus envelope</location>
    </subcellularLocation>
    <subcellularLocation>
        <location evidence="4">Nucleus</location>
        <location evidence="4">Nuclear pore complex</location>
    </subcellularLocation>
</comment>
<dbReference type="AlphaFoldDB" id="D7LH97"/>
<dbReference type="EMBL" id="GL348716">
    <property type="protein sequence ID" value="EFH56203.1"/>
    <property type="molecule type" value="Genomic_DNA"/>
</dbReference>
<keyword evidence="4" id="KW-0653">Protein transport</keyword>
<evidence type="ECO:0000256" key="1">
    <source>
        <dbReference type="ARBA" id="ARBA00004259"/>
    </source>
</evidence>
<dbReference type="GO" id="GO:0006606">
    <property type="term" value="P:protein import into nucleus"/>
    <property type="evidence" value="ECO:0007669"/>
    <property type="project" value="TreeGrafter"/>
</dbReference>
<dbReference type="Pfam" id="PF04097">
    <property type="entry name" value="Nic96"/>
    <property type="match status" value="1"/>
</dbReference>
<reference evidence="6" key="1">
    <citation type="journal article" date="2011" name="Nat. Genet.">
        <title>The Arabidopsis lyrata genome sequence and the basis of rapid genome size change.</title>
        <authorList>
            <person name="Hu T.T."/>
            <person name="Pattyn P."/>
            <person name="Bakker E.G."/>
            <person name="Cao J."/>
            <person name="Cheng J.-F."/>
            <person name="Clark R.M."/>
            <person name="Fahlgren N."/>
            <person name="Fawcett J.A."/>
            <person name="Grimwood J."/>
            <person name="Gundlach H."/>
            <person name="Haberer G."/>
            <person name="Hollister J.D."/>
            <person name="Ossowski S."/>
            <person name="Ottilar R.P."/>
            <person name="Salamov A.A."/>
            <person name="Schneeberger K."/>
            <person name="Spannagl M."/>
            <person name="Wang X."/>
            <person name="Yang L."/>
            <person name="Nasrallah M.E."/>
            <person name="Bergelson J."/>
            <person name="Carrington J.C."/>
            <person name="Gaut B.S."/>
            <person name="Schmutz J."/>
            <person name="Mayer K.F.X."/>
            <person name="Van de Peer Y."/>
            <person name="Grigoriev I.V."/>
            <person name="Nordborg M."/>
            <person name="Weigel D."/>
            <person name="Guo Y.-L."/>
        </authorList>
    </citation>
    <scope>NUCLEOTIDE SEQUENCE [LARGE SCALE GENOMIC DNA]</scope>
    <source>
        <strain evidence="6">cv. MN47</strain>
    </source>
</reference>
<evidence type="ECO:0000313" key="6">
    <source>
        <dbReference type="Proteomes" id="UP000008694"/>
    </source>
</evidence>
<keyword evidence="3 4" id="KW-0539">Nucleus</keyword>
<dbReference type="PANTHER" id="PTHR11225">
    <property type="entry name" value="NUCLEAR PORE COMPLEX PROTEIN NUP93 NUCLEOPORIN NUP93 DEAD EYE PROTEIN"/>
    <property type="match status" value="1"/>
</dbReference>
<organism evidence="6">
    <name type="scientific">Arabidopsis lyrata subsp. lyrata</name>
    <name type="common">Lyre-leaved rock-cress</name>
    <dbReference type="NCBI Taxonomy" id="81972"/>
    <lineage>
        <taxon>Eukaryota</taxon>
        <taxon>Viridiplantae</taxon>
        <taxon>Streptophyta</taxon>
        <taxon>Embryophyta</taxon>
        <taxon>Tracheophyta</taxon>
        <taxon>Spermatophyta</taxon>
        <taxon>Magnoliopsida</taxon>
        <taxon>eudicotyledons</taxon>
        <taxon>Gunneridae</taxon>
        <taxon>Pentapetalae</taxon>
        <taxon>rosids</taxon>
        <taxon>malvids</taxon>
        <taxon>Brassicales</taxon>
        <taxon>Brassicaceae</taxon>
        <taxon>Camelineae</taxon>
        <taxon>Arabidopsis</taxon>
    </lineage>
</organism>
<name>D7LH97_ARALL</name>
<dbReference type="GO" id="GO:0017056">
    <property type="term" value="F:structural constituent of nuclear pore"/>
    <property type="evidence" value="ECO:0007669"/>
    <property type="project" value="InterPro"/>
</dbReference>
<sequence length="363" mass="40497">MEGVNAGRERSFRAAYNRMRDFSRSMEIQCNAQVALIAYSPDVGRAETYAFPGINEVMDRFGYEPKDFGMTPFQRYTEALAGVTGPVTLTQRTTEELESLRERLNAIIASSLSEQLNRAHLHHGDLQMTVEYYAHAAAPRQRNLMLKQLLTEILPRERGLCFLLGARGSGEEGQLGRFFPDSRLRQQFLVEAAHQCQEAGLYDKYVCLSIELSPCFPSSQSIEIQKRVGAFSAALETINKCLSEAICSFARGRLDGESRTSGLILAGNDILQTYKYYPGFSRIGEKKKRDFLQSLSRISMLPKTNLIDTSREAHAGQLVPVASSPPISSTPGKELVALANIPIHEKKAYVYGEVVKILNTSRE</sequence>
<dbReference type="STRING" id="81972.D7LH97"/>
<evidence type="ECO:0000256" key="2">
    <source>
        <dbReference type="ARBA" id="ARBA00010186"/>
    </source>
</evidence>
<evidence type="ECO:0000256" key="4">
    <source>
        <dbReference type="RuleBase" id="RU364035"/>
    </source>
</evidence>
<accession>D7LH97</accession>
<evidence type="ECO:0000313" key="5">
    <source>
        <dbReference type="EMBL" id="EFH56203.1"/>
    </source>
</evidence>
<comment type="similarity">
    <text evidence="2 4">Belongs to the nucleoporin interacting component (NIC) family.</text>
</comment>
<dbReference type="Gramene" id="fgenesh1_pg.C_scaffold_4002302">
    <property type="protein sequence ID" value="fgenesh1_pg.C_scaffold_4002302"/>
    <property type="gene ID" value="fgenesh1_pg.C_scaffold_4002302"/>
</dbReference>
<dbReference type="HOGENOM" id="CLU_763666_0_0_1"/>
<keyword evidence="4" id="KW-0509">mRNA transport</keyword>
<keyword evidence="4" id="KW-0906">Nuclear pore complex</keyword>
<keyword evidence="4" id="KW-0813">Transport</keyword>
<proteinExistence type="inferred from homology"/>
<dbReference type="PANTHER" id="PTHR11225:SF5">
    <property type="entry name" value="NUCLEAR PORE COMPLEX PROTEIN NUP93A"/>
    <property type="match status" value="1"/>
</dbReference>
<keyword evidence="4" id="KW-0811">Translocation</keyword>
<dbReference type="GO" id="GO:0005643">
    <property type="term" value="C:nuclear pore"/>
    <property type="evidence" value="ECO:0007669"/>
    <property type="project" value="UniProtKB-SubCell"/>
</dbReference>